<dbReference type="EMBL" id="MLAW01000028">
    <property type="protein sequence ID" value="OJJ24597.1"/>
    <property type="molecule type" value="Genomic_DNA"/>
</dbReference>
<protein>
    <recommendedName>
        <fullName evidence="5">DUF565 domain-containing protein</fullName>
    </recommendedName>
</protein>
<dbReference type="STRING" id="1925591.BI308_15710"/>
<evidence type="ECO:0000256" key="2">
    <source>
        <dbReference type="SAM" id="Phobius"/>
    </source>
</evidence>
<proteinExistence type="inferred from homology"/>
<evidence type="ECO:0000256" key="1">
    <source>
        <dbReference type="ARBA" id="ARBA00009846"/>
    </source>
</evidence>
<feature type="transmembrane region" description="Helical" evidence="2">
    <location>
        <begin position="23"/>
        <end position="46"/>
    </location>
</feature>
<feature type="transmembrane region" description="Helical" evidence="2">
    <location>
        <begin position="52"/>
        <end position="70"/>
    </location>
</feature>
<evidence type="ECO:0008006" key="5">
    <source>
        <dbReference type="Google" id="ProtNLM"/>
    </source>
</evidence>
<dbReference type="Pfam" id="PF04483">
    <property type="entry name" value="DUF565"/>
    <property type="match status" value="1"/>
</dbReference>
<evidence type="ECO:0000313" key="4">
    <source>
        <dbReference type="Proteomes" id="UP000183940"/>
    </source>
</evidence>
<reference evidence="3" key="1">
    <citation type="submission" date="2016-10" db="EMBL/GenBank/DDBJ databases">
        <title>CRISPR-Cas defence system in Roseofilum reptotaenium: evidence of a bacteriophage-cyanobacterium arms race in the coral black band disease.</title>
        <authorList>
            <person name="Buerger P."/>
            <person name="Wood-Charlson E.M."/>
            <person name="Weynberg K.D."/>
            <person name="Willis B."/>
            <person name="Van Oppen M.J."/>
        </authorList>
    </citation>
    <scope>NUCLEOTIDE SEQUENCE [LARGE SCALE GENOMIC DNA]</scope>
    <source>
        <strain evidence="3">AO1-A</strain>
    </source>
</reference>
<dbReference type="PANTHER" id="PTHR33787:SF5">
    <property type="entry name" value="YCF20-LIKE PROTEIN"/>
    <property type="match status" value="1"/>
</dbReference>
<organism evidence="3 4">
    <name type="scientific">Roseofilum reptotaenium AO1-A</name>
    <dbReference type="NCBI Taxonomy" id="1925591"/>
    <lineage>
        <taxon>Bacteria</taxon>
        <taxon>Bacillati</taxon>
        <taxon>Cyanobacteriota</taxon>
        <taxon>Cyanophyceae</taxon>
        <taxon>Desertifilales</taxon>
        <taxon>Desertifilaceae</taxon>
        <taxon>Roseofilum</taxon>
    </lineage>
</organism>
<name>A0A1L9QPS6_9CYAN</name>
<evidence type="ECO:0000313" key="3">
    <source>
        <dbReference type="EMBL" id="OJJ24597.1"/>
    </source>
</evidence>
<keyword evidence="2" id="KW-1133">Transmembrane helix</keyword>
<keyword evidence="2" id="KW-0812">Transmembrane</keyword>
<sequence length="105" mass="11842">MNELVNVLSRETARVLRNPWRRLSLLTISFLFGFFLGTALSTIAGQRAEQDILVAAILVMGIEVLNRLIYGSKLWSQDNLWRDVINGLKIGLVYSLFVEAFKLGS</sequence>
<gene>
    <name evidence="3" type="ORF">BI308_15710</name>
</gene>
<keyword evidence="4" id="KW-1185">Reference proteome</keyword>
<dbReference type="PANTHER" id="PTHR33787">
    <property type="match status" value="1"/>
</dbReference>
<dbReference type="AlphaFoldDB" id="A0A1L9QPS6"/>
<accession>A0A1L9QPS6</accession>
<dbReference type="InterPro" id="IPR007572">
    <property type="entry name" value="Uncharacterised_Ycf20"/>
</dbReference>
<comment type="caution">
    <text evidence="3">The sequence shown here is derived from an EMBL/GenBank/DDBJ whole genome shotgun (WGS) entry which is preliminary data.</text>
</comment>
<keyword evidence="2" id="KW-0472">Membrane</keyword>
<dbReference type="Proteomes" id="UP000183940">
    <property type="component" value="Unassembled WGS sequence"/>
</dbReference>
<comment type="similarity">
    <text evidence="1">Belongs to the ycf20 family.</text>
</comment>